<dbReference type="InterPro" id="IPR029058">
    <property type="entry name" value="AB_hydrolase_fold"/>
</dbReference>
<dbReference type="PANTHER" id="PTHR42977">
    <property type="entry name" value="HYDROLASE-RELATED"/>
    <property type="match status" value="1"/>
</dbReference>
<dbReference type="SUPFAM" id="SSF53474">
    <property type="entry name" value="alpha/beta-Hydrolases"/>
    <property type="match status" value="1"/>
</dbReference>
<feature type="signal peptide" evidence="1">
    <location>
        <begin position="1"/>
        <end position="32"/>
    </location>
</feature>
<evidence type="ECO:0000313" key="3">
    <source>
        <dbReference type="EMBL" id="QDX26967.1"/>
    </source>
</evidence>
<accession>A0A518RHM2</accession>
<proteinExistence type="predicted"/>
<dbReference type="OrthoDB" id="9799612at2"/>
<dbReference type="Gene3D" id="3.40.50.1820">
    <property type="entry name" value="alpha/beta hydrolase"/>
    <property type="match status" value="1"/>
</dbReference>
<feature type="domain" description="AB hydrolase-1" evidence="2">
    <location>
        <begin position="65"/>
        <end position="307"/>
    </location>
</feature>
<dbReference type="InterPro" id="IPR051340">
    <property type="entry name" value="Haloalkane_dehalogenase"/>
</dbReference>
<keyword evidence="4" id="KW-1185">Reference proteome</keyword>
<gene>
    <name evidence="3" type="ORF">FPZ54_13785</name>
</gene>
<sequence>MICRVRVHLKNWLFSVAAVATLLASFTPAAWAAQQASSNSTTTYHKVQIDGVGVFYREAGPKGAPTIVLLHGFPTSSRQYEALIPLLATRYHVIAPDYPGFGQSDAPDPSAFPYTFDRLAEVMSDLLERLKINRYSLYIHDYGAPVGFRMMLAHPERLEALIAQNGNAYEEGLGKKWPGIAEFWDDPKGHPEILEAFLSFETTMQRHTAGTSHPERYNPEAWSNEFAHLAKPGQRAIQSALLYDYRTNVAAYPQWQAWLRENQPPTLVVWGANDPSFIAAGGTAFKQDVPDAEIHLLDAGHFALDEKTDEIARLILDFMARHSD</sequence>
<dbReference type="InterPro" id="IPR000073">
    <property type="entry name" value="AB_hydrolase_1"/>
</dbReference>
<evidence type="ECO:0000256" key="1">
    <source>
        <dbReference type="SAM" id="SignalP"/>
    </source>
</evidence>
<evidence type="ECO:0000313" key="4">
    <source>
        <dbReference type="Proteomes" id="UP000318055"/>
    </source>
</evidence>
<dbReference type="EMBL" id="CP042239">
    <property type="protein sequence ID" value="QDX26967.1"/>
    <property type="molecule type" value="Genomic_DNA"/>
</dbReference>
<dbReference type="PRINTS" id="PR00111">
    <property type="entry name" value="ABHYDROLASE"/>
</dbReference>
<dbReference type="KEGG" id="ssua:FPZ54_13785"/>
<dbReference type="AlphaFoldDB" id="A0A518RHM2"/>
<protein>
    <submittedName>
        <fullName evidence="3">Alpha/beta hydrolase</fullName>
    </submittedName>
</protein>
<dbReference type="GO" id="GO:0004301">
    <property type="term" value="F:epoxide hydrolase activity"/>
    <property type="evidence" value="ECO:0007669"/>
    <property type="project" value="TreeGrafter"/>
</dbReference>
<keyword evidence="1" id="KW-0732">Signal</keyword>
<reference evidence="3 4" key="1">
    <citation type="submission" date="2019-07" db="EMBL/GenBank/DDBJ databases">
        <title>Sphingomonas alkalisoli sp. nov., isolated from rhizosphere soil of Suaedae salsa.</title>
        <authorList>
            <person name="Zhang H."/>
            <person name="Xu L."/>
            <person name="Zhang J.-X."/>
            <person name="Sun J.-Q."/>
        </authorList>
    </citation>
    <scope>NUCLEOTIDE SEQUENCE [LARGE SCALE GENOMIC DNA]</scope>
    <source>
        <strain evidence="3 4">XS-10</strain>
    </source>
</reference>
<dbReference type="Proteomes" id="UP000318055">
    <property type="component" value="Chromosome"/>
</dbReference>
<dbReference type="RefSeq" id="WP_145848095.1">
    <property type="nucleotide sequence ID" value="NZ_CP042239.1"/>
</dbReference>
<evidence type="ECO:0000259" key="2">
    <source>
        <dbReference type="Pfam" id="PF00561"/>
    </source>
</evidence>
<keyword evidence="3" id="KW-0378">Hydrolase</keyword>
<dbReference type="Pfam" id="PF00561">
    <property type="entry name" value="Abhydrolase_1"/>
    <property type="match status" value="1"/>
</dbReference>
<dbReference type="InterPro" id="IPR000639">
    <property type="entry name" value="Epox_hydrolase-like"/>
</dbReference>
<dbReference type="PANTHER" id="PTHR42977:SF1">
    <property type="entry name" value="BLR6576 PROTEIN"/>
    <property type="match status" value="1"/>
</dbReference>
<organism evidence="3 4">
    <name type="scientific">Sphingomonas suaedae</name>
    <dbReference type="NCBI Taxonomy" id="2599297"/>
    <lineage>
        <taxon>Bacteria</taxon>
        <taxon>Pseudomonadati</taxon>
        <taxon>Pseudomonadota</taxon>
        <taxon>Alphaproteobacteria</taxon>
        <taxon>Sphingomonadales</taxon>
        <taxon>Sphingomonadaceae</taxon>
        <taxon>Sphingomonas</taxon>
    </lineage>
</organism>
<dbReference type="PRINTS" id="PR00412">
    <property type="entry name" value="EPOXHYDRLASE"/>
</dbReference>
<feature type="chain" id="PRO_5022230556" evidence="1">
    <location>
        <begin position="33"/>
        <end position="324"/>
    </location>
</feature>
<name>A0A518RHM2_9SPHN</name>